<name>A0ABW5E203_9BACT</name>
<evidence type="ECO:0000313" key="3">
    <source>
        <dbReference type="EMBL" id="MFD2276387.1"/>
    </source>
</evidence>
<evidence type="ECO:0000313" key="4">
    <source>
        <dbReference type="Proteomes" id="UP001597297"/>
    </source>
</evidence>
<reference evidence="4" key="1">
    <citation type="journal article" date="2019" name="Int. J. Syst. Evol. Microbiol.">
        <title>The Global Catalogue of Microorganisms (GCM) 10K type strain sequencing project: providing services to taxonomists for standard genome sequencing and annotation.</title>
        <authorList>
            <consortium name="The Broad Institute Genomics Platform"/>
            <consortium name="The Broad Institute Genome Sequencing Center for Infectious Disease"/>
            <person name="Wu L."/>
            <person name="Ma J."/>
        </authorList>
    </citation>
    <scope>NUCLEOTIDE SEQUENCE [LARGE SCALE GENOMIC DNA]</scope>
    <source>
        <strain evidence="4">JCM 16545</strain>
    </source>
</reference>
<keyword evidence="4" id="KW-1185">Reference proteome</keyword>
<protein>
    <submittedName>
        <fullName evidence="3">PEP-CTERM sorting domain-containing protein</fullName>
    </submittedName>
</protein>
<organism evidence="3 4">
    <name type="scientific">Rubritalea spongiae</name>
    <dbReference type="NCBI Taxonomy" id="430797"/>
    <lineage>
        <taxon>Bacteria</taxon>
        <taxon>Pseudomonadati</taxon>
        <taxon>Verrucomicrobiota</taxon>
        <taxon>Verrucomicrobiia</taxon>
        <taxon>Verrucomicrobiales</taxon>
        <taxon>Rubritaleaceae</taxon>
        <taxon>Rubritalea</taxon>
    </lineage>
</organism>
<dbReference type="NCBIfam" id="TIGR02595">
    <property type="entry name" value="PEP_CTERM"/>
    <property type="match status" value="1"/>
</dbReference>
<comment type="caution">
    <text evidence="3">The sequence shown here is derived from an EMBL/GenBank/DDBJ whole genome shotgun (WGS) entry which is preliminary data.</text>
</comment>
<feature type="signal peptide" evidence="1">
    <location>
        <begin position="1"/>
        <end position="23"/>
    </location>
</feature>
<feature type="domain" description="Ice-binding protein C-terminal" evidence="2">
    <location>
        <begin position="254"/>
        <end position="276"/>
    </location>
</feature>
<evidence type="ECO:0000256" key="1">
    <source>
        <dbReference type="SAM" id="SignalP"/>
    </source>
</evidence>
<evidence type="ECO:0000259" key="2">
    <source>
        <dbReference type="Pfam" id="PF07589"/>
    </source>
</evidence>
<dbReference type="Proteomes" id="UP001597297">
    <property type="component" value="Unassembled WGS sequence"/>
</dbReference>
<sequence length="277" mass="28608">MKSTLPVLAAVATTALTSTYAQATIVFQDTFDNDGLAVNAGIGGGMGSRGATKSWGDNGNLNFNNGGNSHYQSRAVGYTLNSWQSDGGFIVDVTYNWSGSVGLANLMAFGLVSDETDFSTYGNTAVNASATGFNPFGFNEPAAASLVYSIGVNLNTQQGVNTGLNFVNSDGTTPSVAQALDSTTNFPKNGSDVDVSFSVLADGLGGANWSYSINGSQEATGNIAVFDFSKNYQFAAYGQDNEAARSISSVTVTAVPEPSATALLGLGGLALIMRRRK</sequence>
<dbReference type="InterPro" id="IPR013424">
    <property type="entry name" value="Ice-binding_C"/>
</dbReference>
<dbReference type="RefSeq" id="WP_377094162.1">
    <property type="nucleotide sequence ID" value="NZ_JBHSJM010000001.1"/>
</dbReference>
<dbReference type="EMBL" id="JBHUJC010000024">
    <property type="protein sequence ID" value="MFD2276387.1"/>
    <property type="molecule type" value="Genomic_DNA"/>
</dbReference>
<dbReference type="Pfam" id="PF07589">
    <property type="entry name" value="PEP-CTERM"/>
    <property type="match status" value="1"/>
</dbReference>
<keyword evidence="1" id="KW-0732">Signal</keyword>
<accession>A0ABW5E203</accession>
<proteinExistence type="predicted"/>
<gene>
    <name evidence="3" type="ORF">ACFSQZ_07895</name>
</gene>
<feature type="chain" id="PRO_5045576359" evidence="1">
    <location>
        <begin position="24"/>
        <end position="277"/>
    </location>
</feature>